<evidence type="ECO:0000256" key="1">
    <source>
        <dbReference type="SAM" id="SignalP"/>
    </source>
</evidence>
<gene>
    <name evidence="2" type="ORF">OKA05_27380</name>
</gene>
<name>A0ABT3GRZ9_9BACT</name>
<evidence type="ECO:0000313" key="2">
    <source>
        <dbReference type="EMBL" id="MCW1926307.1"/>
    </source>
</evidence>
<accession>A0ABT3GRZ9</accession>
<keyword evidence="1" id="KW-0732">Signal</keyword>
<dbReference type="RefSeq" id="WP_264490415.1">
    <property type="nucleotide sequence ID" value="NZ_JAPDDT010000023.1"/>
</dbReference>
<keyword evidence="3" id="KW-1185">Reference proteome</keyword>
<reference evidence="2 3" key="1">
    <citation type="submission" date="2022-10" db="EMBL/GenBank/DDBJ databases">
        <title>Luteolibacter arcticus strain CCTCC AB 2014275, whole genome shotgun sequencing project.</title>
        <authorList>
            <person name="Zhao G."/>
            <person name="Shen L."/>
        </authorList>
    </citation>
    <scope>NUCLEOTIDE SEQUENCE [LARGE SCALE GENOMIC DNA]</scope>
    <source>
        <strain evidence="2 3">CCTCC AB 2014275</strain>
    </source>
</reference>
<protein>
    <submittedName>
        <fullName evidence="2">Uncharacterized protein</fullName>
    </submittedName>
</protein>
<organism evidence="2 3">
    <name type="scientific">Luteolibacter arcticus</name>
    <dbReference type="NCBI Taxonomy" id="1581411"/>
    <lineage>
        <taxon>Bacteria</taxon>
        <taxon>Pseudomonadati</taxon>
        <taxon>Verrucomicrobiota</taxon>
        <taxon>Verrucomicrobiia</taxon>
        <taxon>Verrucomicrobiales</taxon>
        <taxon>Verrucomicrobiaceae</taxon>
        <taxon>Luteolibacter</taxon>
    </lineage>
</organism>
<dbReference type="Proteomes" id="UP001320876">
    <property type="component" value="Unassembled WGS sequence"/>
</dbReference>
<evidence type="ECO:0000313" key="3">
    <source>
        <dbReference type="Proteomes" id="UP001320876"/>
    </source>
</evidence>
<sequence length="177" mass="19303">MKLLSILGASFAMIQSGMAGESALTTTWHPLDGLGSGKIQIVPVACHHWYAHGGSTAVGLMNLVNVPPTDNPKEATEDLNLASVCKVRFSTSDLGDPRAPLEVKMDVTGFAVPRRHDHPREDVIRACIECLRRCLPEKLSKTPLTVKGADGDREWIGAIVKEFNGHDRSKVFFMPET</sequence>
<dbReference type="EMBL" id="JAPDDT010000023">
    <property type="protein sequence ID" value="MCW1926307.1"/>
    <property type="molecule type" value="Genomic_DNA"/>
</dbReference>
<proteinExistence type="predicted"/>
<feature type="signal peptide" evidence="1">
    <location>
        <begin position="1"/>
        <end position="19"/>
    </location>
</feature>
<comment type="caution">
    <text evidence="2">The sequence shown here is derived from an EMBL/GenBank/DDBJ whole genome shotgun (WGS) entry which is preliminary data.</text>
</comment>
<feature type="chain" id="PRO_5047097525" evidence="1">
    <location>
        <begin position="20"/>
        <end position="177"/>
    </location>
</feature>